<protein>
    <recommendedName>
        <fullName evidence="4">Secreted protein</fullName>
    </recommendedName>
</protein>
<gene>
    <name evidence="2" type="ORF">OK345_05385</name>
</gene>
<evidence type="ECO:0008006" key="4">
    <source>
        <dbReference type="Google" id="ProtNLM"/>
    </source>
</evidence>
<feature type="chain" id="PRO_5045800939" description="Secreted protein" evidence="1">
    <location>
        <begin position="20"/>
        <end position="155"/>
    </location>
</feature>
<keyword evidence="1" id="KW-0732">Signal</keyword>
<accession>A0ABT3JTW8</accession>
<sequence>MHRKAILFALLAVSSTAVASKGTQELDAKVPFGEQRQRIEVALADGKTYSEISREDRSKVGAALARMAEKLGDDGIAANLGEADKVQVFNDQELINTLLTKAREDSRLICRRERPIGSNRPQNLCMTVAQRREARENATNVFREQRRSDVPNATR</sequence>
<proteinExistence type="predicted"/>
<reference evidence="2 3" key="1">
    <citation type="submission" date="2022-10" db="EMBL/GenBank/DDBJ databases">
        <title>Xanthomonas sp. H13-6.</title>
        <authorList>
            <person name="Liu X."/>
            <person name="Deng Z."/>
            <person name="Jiang Y."/>
            <person name="Yu T."/>
            <person name="Ai J."/>
        </authorList>
    </citation>
    <scope>NUCLEOTIDE SEQUENCE [LARGE SCALE GENOMIC DNA]</scope>
    <source>
        <strain evidence="2 3">H13-6</strain>
    </source>
</reference>
<name>A0ABT3JTW8_9XANT</name>
<comment type="caution">
    <text evidence="2">The sequence shown here is derived from an EMBL/GenBank/DDBJ whole genome shotgun (WGS) entry which is preliminary data.</text>
</comment>
<keyword evidence="3" id="KW-1185">Reference proteome</keyword>
<evidence type="ECO:0000313" key="2">
    <source>
        <dbReference type="EMBL" id="MCW4471942.1"/>
    </source>
</evidence>
<dbReference type="EMBL" id="JAPCHY010000003">
    <property type="protein sequence ID" value="MCW4471942.1"/>
    <property type="molecule type" value="Genomic_DNA"/>
</dbReference>
<evidence type="ECO:0000313" key="3">
    <source>
        <dbReference type="Proteomes" id="UP001209922"/>
    </source>
</evidence>
<evidence type="ECO:0000256" key="1">
    <source>
        <dbReference type="SAM" id="SignalP"/>
    </source>
</evidence>
<dbReference type="Proteomes" id="UP001209922">
    <property type="component" value="Unassembled WGS sequence"/>
</dbReference>
<dbReference type="RefSeq" id="WP_265126897.1">
    <property type="nucleotide sequence ID" value="NZ_JAPCHY010000003.1"/>
</dbReference>
<organism evidence="2 3">
    <name type="scientific">Xanthomonas chitinilytica</name>
    <dbReference type="NCBI Taxonomy" id="2989819"/>
    <lineage>
        <taxon>Bacteria</taxon>
        <taxon>Pseudomonadati</taxon>
        <taxon>Pseudomonadota</taxon>
        <taxon>Gammaproteobacteria</taxon>
        <taxon>Lysobacterales</taxon>
        <taxon>Lysobacteraceae</taxon>
        <taxon>Xanthomonas</taxon>
    </lineage>
</organism>
<feature type="signal peptide" evidence="1">
    <location>
        <begin position="1"/>
        <end position="19"/>
    </location>
</feature>